<dbReference type="Proteomes" id="UP000220629">
    <property type="component" value="Unassembled WGS sequence"/>
</dbReference>
<dbReference type="RefSeq" id="WP_096750916.1">
    <property type="nucleotide sequence ID" value="NZ_CADEPO010000009.1"/>
</dbReference>
<accession>A0A2A7SFL0</accession>
<proteinExistence type="predicted"/>
<name>A0A2A7SFL0_BURGA</name>
<dbReference type="Pfam" id="PF12697">
    <property type="entry name" value="Abhydrolase_6"/>
    <property type="match status" value="1"/>
</dbReference>
<dbReference type="SUPFAM" id="SSF53474">
    <property type="entry name" value="alpha/beta-Hydrolases"/>
    <property type="match status" value="1"/>
</dbReference>
<dbReference type="PANTHER" id="PTHR35560:SF3">
    <property type="entry name" value="PEPTIDASE S9 PROLYL OLIGOPEPTIDASE CATALYTIC DOMAIN-CONTAINING PROTEIN"/>
    <property type="match status" value="1"/>
</dbReference>
<reference evidence="3" key="1">
    <citation type="submission" date="2017-09" db="EMBL/GenBank/DDBJ databases">
        <title>FDA dAtabase for Regulatory Grade micrObial Sequences (FDA-ARGOS): Supporting development and validation of Infectious Disease Dx tests.</title>
        <authorList>
            <person name="Minogue T."/>
            <person name="Wolcott M."/>
            <person name="Wasieloski L."/>
            <person name="Aguilar W."/>
            <person name="Moore D."/>
            <person name="Tallon L."/>
            <person name="Sadzewicz L."/>
            <person name="Ott S."/>
            <person name="Zhao X."/>
            <person name="Nagaraj S."/>
            <person name="Vavikolanu K."/>
            <person name="Aluvathingal J."/>
            <person name="Nadendla S."/>
            <person name="Sichtig H."/>
        </authorList>
    </citation>
    <scope>NUCLEOTIDE SEQUENCE [LARGE SCALE GENOMIC DNA]</scope>
    <source>
        <strain evidence="3">FDAARGOS_390</strain>
    </source>
</reference>
<feature type="domain" description="AB hydrolase-1" evidence="1">
    <location>
        <begin position="92"/>
        <end position="331"/>
    </location>
</feature>
<protein>
    <recommendedName>
        <fullName evidence="1">AB hydrolase-1 domain-containing protein</fullName>
    </recommendedName>
</protein>
<dbReference type="InterPro" id="IPR000073">
    <property type="entry name" value="AB_hydrolase_1"/>
</dbReference>
<evidence type="ECO:0000313" key="3">
    <source>
        <dbReference type="Proteomes" id="UP000220629"/>
    </source>
</evidence>
<evidence type="ECO:0000313" key="2">
    <source>
        <dbReference type="EMBL" id="PEH42308.1"/>
    </source>
</evidence>
<sequence>MSTVPEHAHDERAPNERPVDVVAPQHLTVTAPAGTGVVPLFATGEWNASQPGVDTAVILLHGRLRNADAYFKFAQRARAAAGRNSNDTVLLVPQFLAQADVEAHRLPAETLCWDWTGWMGGGEALAPAPVSSFDVLDALLAALGDAAAFPSLRTVVVAGHSGGGQVAQRYAVLARGEAALTRRGIALRYVIANPSSYVYFDTRRPDAGGGFPPFDAAACAGFNDWKYGLDALPAYASEQPAAREPGAFEHAYLKRDVITLLGERDCDPQHPALDRSCAAMAQGANRLERGLAYARYIASRGAASCTHETHTIPGAGHDADAVFGSPAGIAALFGKSA</sequence>
<evidence type="ECO:0000259" key="1">
    <source>
        <dbReference type="Pfam" id="PF12697"/>
    </source>
</evidence>
<dbReference type="Gene3D" id="3.40.50.1820">
    <property type="entry name" value="alpha/beta hydrolase"/>
    <property type="match status" value="1"/>
</dbReference>
<gene>
    <name evidence="2" type="ORF">CRM94_09200</name>
</gene>
<organism evidence="2 3">
    <name type="scientific">Burkholderia gladioli</name>
    <name type="common">Pseudomonas marginata</name>
    <name type="synonym">Phytomonas marginata</name>
    <dbReference type="NCBI Taxonomy" id="28095"/>
    <lineage>
        <taxon>Bacteria</taxon>
        <taxon>Pseudomonadati</taxon>
        <taxon>Pseudomonadota</taxon>
        <taxon>Betaproteobacteria</taxon>
        <taxon>Burkholderiales</taxon>
        <taxon>Burkholderiaceae</taxon>
        <taxon>Burkholderia</taxon>
    </lineage>
</organism>
<dbReference type="InterPro" id="IPR029058">
    <property type="entry name" value="AB_hydrolase_fold"/>
</dbReference>
<dbReference type="EMBL" id="PDDY01000001">
    <property type="protein sequence ID" value="PEH42308.1"/>
    <property type="molecule type" value="Genomic_DNA"/>
</dbReference>
<comment type="caution">
    <text evidence="2">The sequence shown here is derived from an EMBL/GenBank/DDBJ whole genome shotgun (WGS) entry which is preliminary data.</text>
</comment>
<dbReference type="PANTHER" id="PTHR35560">
    <property type="entry name" value="BLL0132 PROTEIN"/>
    <property type="match status" value="1"/>
</dbReference>
<dbReference type="AlphaFoldDB" id="A0A2A7SFL0"/>